<gene>
    <name evidence="3" type="ordered locus">Spirs_0727</name>
</gene>
<feature type="signal peptide" evidence="2">
    <location>
        <begin position="1"/>
        <end position="19"/>
    </location>
</feature>
<feature type="coiled-coil region" evidence="1">
    <location>
        <begin position="113"/>
        <end position="144"/>
    </location>
</feature>
<dbReference type="GO" id="GO:0030001">
    <property type="term" value="P:metal ion transport"/>
    <property type="evidence" value="ECO:0007669"/>
    <property type="project" value="InterPro"/>
</dbReference>
<keyword evidence="4" id="KW-1185">Reference proteome</keyword>
<name>E1RBY2_SEDSS</name>
<dbReference type="STRING" id="573413.Spirs_0727"/>
<evidence type="ECO:0000313" key="3">
    <source>
        <dbReference type="EMBL" id="ADK79862.1"/>
    </source>
</evidence>
<keyword evidence="1" id="KW-0175">Coiled coil</keyword>
<keyword evidence="2" id="KW-0732">Signal</keyword>
<dbReference type="InterPro" id="IPR006127">
    <property type="entry name" value="ZnuA-like"/>
</dbReference>
<dbReference type="AlphaFoldDB" id="E1RBY2"/>
<dbReference type="Gene3D" id="3.40.50.1980">
    <property type="entry name" value="Nitrogenase molybdenum iron protein domain"/>
    <property type="match status" value="1"/>
</dbReference>
<dbReference type="KEGG" id="ssm:Spirs_0727"/>
<dbReference type="SUPFAM" id="SSF53807">
    <property type="entry name" value="Helical backbone' metal receptor"/>
    <property type="match status" value="1"/>
</dbReference>
<organism evidence="3 4">
    <name type="scientific">Sediminispirochaeta smaragdinae (strain DSM 11293 / JCM 15392 / SEBR 4228)</name>
    <name type="common">Spirochaeta smaragdinae</name>
    <dbReference type="NCBI Taxonomy" id="573413"/>
    <lineage>
        <taxon>Bacteria</taxon>
        <taxon>Pseudomonadati</taxon>
        <taxon>Spirochaetota</taxon>
        <taxon>Spirochaetia</taxon>
        <taxon>Spirochaetales</taxon>
        <taxon>Spirochaetaceae</taxon>
        <taxon>Sediminispirochaeta</taxon>
    </lineage>
</organism>
<dbReference type="OrthoDB" id="1951467at2"/>
<protein>
    <submittedName>
        <fullName evidence="3">Periplasmic solute binding protein</fullName>
    </submittedName>
</protein>
<evidence type="ECO:0000313" key="4">
    <source>
        <dbReference type="Proteomes" id="UP000002318"/>
    </source>
</evidence>
<feature type="chain" id="PRO_5003150677" evidence="2">
    <location>
        <begin position="20"/>
        <end position="243"/>
    </location>
</feature>
<evidence type="ECO:0000256" key="2">
    <source>
        <dbReference type="SAM" id="SignalP"/>
    </source>
</evidence>
<dbReference type="EMBL" id="CP002116">
    <property type="protein sequence ID" value="ADK79862.1"/>
    <property type="molecule type" value="Genomic_DNA"/>
</dbReference>
<evidence type="ECO:0000256" key="1">
    <source>
        <dbReference type="SAM" id="Coils"/>
    </source>
</evidence>
<dbReference type="GO" id="GO:0046872">
    <property type="term" value="F:metal ion binding"/>
    <property type="evidence" value="ECO:0007669"/>
    <property type="project" value="InterPro"/>
</dbReference>
<dbReference type="Pfam" id="PF01297">
    <property type="entry name" value="ZnuA"/>
    <property type="match status" value="1"/>
</dbReference>
<proteinExistence type="predicted"/>
<accession>E1RBY2</accession>
<sequence>MRKFLLICFVVLMPFSLAAQNVVASTSWTAAFAMAAGADSVTFLAPAEMTHPAEYELMPSDIPKVAKADYFVYAGYEVMMDEINKTLSGDSSKGIQIVTQYDWETMEQSVMTIARRMGTIEKAKENLEALQALYEQAAQKAKESGLAGQKALVHRYQVPFAQTLGLEVVGSFGPQPLTLGQINQFKDSDATIILDNIHNPIAKPLQEILPKATCFTLINFPGTKGTKTINDVISYNLTVVTKK</sequence>
<dbReference type="HOGENOM" id="CLU_091025_0_0_12"/>
<reference evidence="3 4" key="1">
    <citation type="journal article" date="2010" name="Stand. Genomic Sci.">
        <title>Complete genome sequence of Spirochaeta smaragdinae type strain (SEBR 4228).</title>
        <authorList>
            <person name="Mavromatis K."/>
            <person name="Yasawong M."/>
            <person name="Chertkov O."/>
            <person name="Lapidus A."/>
            <person name="Lucas S."/>
            <person name="Nolan M."/>
            <person name="Del Rio T.G."/>
            <person name="Tice H."/>
            <person name="Cheng J.F."/>
            <person name="Pitluck S."/>
            <person name="Liolios K."/>
            <person name="Ivanova N."/>
            <person name="Tapia R."/>
            <person name="Han C."/>
            <person name="Bruce D."/>
            <person name="Goodwin L."/>
            <person name="Pati A."/>
            <person name="Chen A."/>
            <person name="Palaniappan K."/>
            <person name="Land M."/>
            <person name="Hauser L."/>
            <person name="Chang Y.J."/>
            <person name="Jeffries C.D."/>
            <person name="Detter J.C."/>
            <person name="Rohde M."/>
            <person name="Brambilla E."/>
            <person name="Spring S."/>
            <person name="Goker M."/>
            <person name="Sikorski J."/>
            <person name="Woyke T."/>
            <person name="Bristow J."/>
            <person name="Eisen J.A."/>
            <person name="Markowitz V."/>
            <person name="Hugenholtz P."/>
            <person name="Klenk H.P."/>
            <person name="Kyrpides N.C."/>
        </authorList>
    </citation>
    <scope>NUCLEOTIDE SEQUENCE [LARGE SCALE GENOMIC DNA]</scope>
    <source>
        <strain evidence="4">DSM 11293 / JCM 15392 / SEBR 4228</strain>
    </source>
</reference>
<dbReference type="eggNOG" id="COG0803">
    <property type="taxonomic scope" value="Bacteria"/>
</dbReference>
<dbReference type="Proteomes" id="UP000002318">
    <property type="component" value="Chromosome"/>
</dbReference>
<dbReference type="RefSeq" id="WP_013253326.1">
    <property type="nucleotide sequence ID" value="NC_014364.1"/>
</dbReference>